<evidence type="ECO:0008006" key="3">
    <source>
        <dbReference type="Google" id="ProtNLM"/>
    </source>
</evidence>
<protein>
    <recommendedName>
        <fullName evidence="3">Protein NUCLEAR FUSION DEFECTIVE 6, chloroplastic/mitochondrial-like</fullName>
    </recommendedName>
</protein>
<keyword evidence="2" id="KW-1185">Reference proteome</keyword>
<gene>
    <name evidence="1" type="ORF">KY290_031986</name>
</gene>
<organism evidence="1 2">
    <name type="scientific">Solanum tuberosum</name>
    <name type="common">Potato</name>
    <dbReference type="NCBI Taxonomy" id="4113"/>
    <lineage>
        <taxon>Eukaryota</taxon>
        <taxon>Viridiplantae</taxon>
        <taxon>Streptophyta</taxon>
        <taxon>Embryophyta</taxon>
        <taxon>Tracheophyta</taxon>
        <taxon>Spermatophyta</taxon>
        <taxon>Magnoliopsida</taxon>
        <taxon>eudicotyledons</taxon>
        <taxon>Gunneridae</taxon>
        <taxon>Pentapetalae</taxon>
        <taxon>asterids</taxon>
        <taxon>lamiids</taxon>
        <taxon>Solanales</taxon>
        <taxon>Solanaceae</taxon>
        <taxon>Solanoideae</taxon>
        <taxon>Solaneae</taxon>
        <taxon>Solanum</taxon>
    </lineage>
</organism>
<evidence type="ECO:0000313" key="2">
    <source>
        <dbReference type="Proteomes" id="UP000826656"/>
    </source>
</evidence>
<dbReference type="InterPro" id="IPR043459">
    <property type="entry name" value="NFD6/NOXY2-like"/>
</dbReference>
<accession>A0ABQ7UBW2</accession>
<sequence length="160" mass="17331">MAIAAARSIFRSSSLRNAASRIASEAKAARSPLRTPSKSPLSHRIFRCPSEMSACLESLQPYHTVTASALMTSMLTDSLRSYSWLSEEIRNGIFSPLTGNKDVVSFAVIACDQFLQQVVLKGSNLSVLLGYLARPIGPSFDVLSSFTTLALTRLDEEGEA</sequence>
<dbReference type="PANTHER" id="PTHR33156:SF48">
    <property type="entry name" value="PROTEIN NUCLEAR FUSION DEFECTIVE 6, MITOCHONDRIAL"/>
    <property type="match status" value="1"/>
</dbReference>
<dbReference type="Proteomes" id="UP000826656">
    <property type="component" value="Unassembled WGS sequence"/>
</dbReference>
<dbReference type="EMBL" id="JAIVGD010000023">
    <property type="protein sequence ID" value="KAH0743993.1"/>
    <property type="molecule type" value="Genomic_DNA"/>
</dbReference>
<dbReference type="PANTHER" id="PTHR33156">
    <property type="entry name" value="OS02G0230000 PROTEIN"/>
    <property type="match status" value="1"/>
</dbReference>
<reference evidence="1 2" key="1">
    <citation type="journal article" date="2021" name="bioRxiv">
        <title>Chromosome-scale and haplotype-resolved genome assembly of a tetraploid potato cultivar.</title>
        <authorList>
            <person name="Sun H."/>
            <person name="Jiao W.-B."/>
            <person name="Krause K."/>
            <person name="Campoy J.A."/>
            <person name="Goel M."/>
            <person name="Folz-Donahue K."/>
            <person name="Kukat C."/>
            <person name="Huettel B."/>
            <person name="Schneeberger K."/>
        </authorList>
    </citation>
    <scope>NUCLEOTIDE SEQUENCE [LARGE SCALE GENOMIC DNA]</scope>
    <source>
        <strain evidence="1">SolTubOtavaFocal</strain>
        <tissue evidence="1">Leaves</tissue>
    </source>
</reference>
<evidence type="ECO:0000313" key="1">
    <source>
        <dbReference type="EMBL" id="KAH0743993.1"/>
    </source>
</evidence>
<comment type="caution">
    <text evidence="1">The sequence shown here is derived from an EMBL/GenBank/DDBJ whole genome shotgun (WGS) entry which is preliminary data.</text>
</comment>
<name>A0ABQ7UBW2_SOLTU</name>
<proteinExistence type="predicted"/>